<dbReference type="Proteomes" id="UP000094527">
    <property type="component" value="Unassembled WGS sequence"/>
</dbReference>
<name>A0A1D2M6I2_ORCCI</name>
<dbReference type="EMBL" id="LJIJ01003409">
    <property type="protein sequence ID" value="ODM88585.1"/>
    <property type="molecule type" value="Genomic_DNA"/>
</dbReference>
<evidence type="ECO:0000256" key="1">
    <source>
        <dbReference type="SAM" id="MobiDB-lite"/>
    </source>
</evidence>
<organism evidence="2 3">
    <name type="scientific">Orchesella cincta</name>
    <name type="common">Springtail</name>
    <name type="synonym">Podura cincta</name>
    <dbReference type="NCBI Taxonomy" id="48709"/>
    <lineage>
        <taxon>Eukaryota</taxon>
        <taxon>Metazoa</taxon>
        <taxon>Ecdysozoa</taxon>
        <taxon>Arthropoda</taxon>
        <taxon>Hexapoda</taxon>
        <taxon>Collembola</taxon>
        <taxon>Entomobryomorpha</taxon>
        <taxon>Entomobryoidea</taxon>
        <taxon>Orchesellidae</taxon>
        <taxon>Orchesellinae</taxon>
        <taxon>Orchesella</taxon>
    </lineage>
</organism>
<evidence type="ECO:0000313" key="2">
    <source>
        <dbReference type="EMBL" id="ODM88585.1"/>
    </source>
</evidence>
<accession>A0A1D2M6I2</accession>
<gene>
    <name evidence="2" type="ORF">Ocin01_18098</name>
</gene>
<evidence type="ECO:0000313" key="3">
    <source>
        <dbReference type="Proteomes" id="UP000094527"/>
    </source>
</evidence>
<reference evidence="2 3" key="1">
    <citation type="journal article" date="2016" name="Genome Biol. Evol.">
        <title>Gene Family Evolution Reflects Adaptation to Soil Environmental Stressors in the Genome of the Collembolan Orchesella cincta.</title>
        <authorList>
            <person name="Faddeeva-Vakhrusheva A."/>
            <person name="Derks M.F."/>
            <person name="Anvar S.Y."/>
            <person name="Agamennone V."/>
            <person name="Suring W."/>
            <person name="Smit S."/>
            <person name="van Straalen N.M."/>
            <person name="Roelofs D."/>
        </authorList>
    </citation>
    <scope>NUCLEOTIDE SEQUENCE [LARGE SCALE GENOMIC DNA]</scope>
    <source>
        <tissue evidence="2">Mixed pool</tissue>
    </source>
</reference>
<proteinExistence type="predicted"/>
<dbReference type="AlphaFoldDB" id="A0A1D2M6I2"/>
<protein>
    <submittedName>
        <fullName evidence="2">Uncharacterized protein</fullName>
    </submittedName>
</protein>
<sequence length="534" mass="61469">MNKGQEVIQASTSGGVQGRGVTPPAKPALELFPIEVWGFILDNLEEPRDLASCSNASLLFRKELNPKRTEFLFEQVLPILIKKGSFSHETLFQQLLNMRRVCPAWKTGVNSFLEDHPCHSHLRDFCTRPKNIYTPPSTLFDCFQLSHRYSFSSWFGINRCKTFIEGLSSSSSFFLGRTILFDDSSNTELHSRWFWNGVRDLLGKVGGEIWHCEIRKMRIQVGGRLPSILKLMPNLKTLKVSFQTGGLEMEVDSEDEALLSPPSKQLPALPHLQVLSVKGWQPLLDIVHQLLSSYTHVKRLEFDSIDHLYERSFYPNLESLAVPSISTELEMEQMRRFVVNSTPSVLHVSFVFPDYTKIRGFKGVVNTLQLKPVPLKSLKWELKNINEEFPRLHIQHPFQLPDLKELVIDTGTKLELGFGKLDFLLPLKSLEKLTLIGRTYVSIGAEFSDEDTPFVINFLGMESQLYLSNIWQLFPKLDQVLLKIFNRPGVWKSLYYERAGFQRYCQWVSEVTRRTKYRVVATPHYHQYAALVPE</sequence>
<keyword evidence="3" id="KW-1185">Reference proteome</keyword>
<feature type="region of interest" description="Disordered" evidence="1">
    <location>
        <begin position="1"/>
        <end position="22"/>
    </location>
</feature>
<comment type="caution">
    <text evidence="2">The sequence shown here is derived from an EMBL/GenBank/DDBJ whole genome shotgun (WGS) entry which is preliminary data.</text>
</comment>